<dbReference type="AlphaFoldDB" id="A0A2T8IG19"/>
<feature type="region of interest" description="Disordered" evidence="1">
    <location>
        <begin position="1"/>
        <end position="75"/>
    </location>
</feature>
<reference evidence="2" key="1">
    <citation type="submission" date="2018-04" db="EMBL/GenBank/DDBJ databases">
        <title>WGS assembly of Panicum hallii.</title>
        <authorList>
            <person name="Lovell J."/>
            <person name="Jenkins J."/>
            <person name="Lowry D."/>
            <person name="Mamidi S."/>
            <person name="Sreedasyam A."/>
            <person name="Weng X."/>
            <person name="Barry K."/>
            <person name="Bonette J."/>
            <person name="Campitelli B."/>
            <person name="Daum C."/>
            <person name="Gordon S."/>
            <person name="Gould B."/>
            <person name="Lipzen A."/>
            <person name="Macqueen A."/>
            <person name="Palacio-Mejia J."/>
            <person name="Plott C."/>
            <person name="Shakirov E."/>
            <person name="Shu S."/>
            <person name="Yoshinaga Y."/>
            <person name="Zane M."/>
            <person name="Rokhsar D."/>
            <person name="Grimwood J."/>
            <person name="Schmutz J."/>
            <person name="Juenger T."/>
        </authorList>
    </citation>
    <scope>NUCLEOTIDE SEQUENCE [LARGE SCALE GENOMIC DNA]</scope>
    <source>
        <strain evidence="2">FIL2</strain>
    </source>
</reference>
<dbReference type="EMBL" id="CM008051">
    <property type="protein sequence ID" value="PVH36625.1"/>
    <property type="molecule type" value="Genomic_DNA"/>
</dbReference>
<protein>
    <submittedName>
        <fullName evidence="2">Uncharacterized protein</fullName>
    </submittedName>
</protein>
<dbReference type="Proteomes" id="UP000243499">
    <property type="component" value="Chromosome 6"/>
</dbReference>
<name>A0A2T8IG19_9POAL</name>
<evidence type="ECO:0000256" key="1">
    <source>
        <dbReference type="SAM" id="MobiDB-lite"/>
    </source>
</evidence>
<gene>
    <name evidence="2" type="ORF">PAHAL_6G125000</name>
</gene>
<sequence>MDVVGDERWPDVGGEEMRPGTADGDKRTIRTSGRRCRWDERVPASWTGTSRHPTRARTSGRQARGAMSGGGYGRG</sequence>
<accession>A0A2T8IG19</accession>
<organism evidence="2">
    <name type="scientific">Panicum hallii</name>
    <dbReference type="NCBI Taxonomy" id="206008"/>
    <lineage>
        <taxon>Eukaryota</taxon>
        <taxon>Viridiplantae</taxon>
        <taxon>Streptophyta</taxon>
        <taxon>Embryophyta</taxon>
        <taxon>Tracheophyta</taxon>
        <taxon>Spermatophyta</taxon>
        <taxon>Magnoliopsida</taxon>
        <taxon>Liliopsida</taxon>
        <taxon>Poales</taxon>
        <taxon>Poaceae</taxon>
        <taxon>PACMAD clade</taxon>
        <taxon>Panicoideae</taxon>
        <taxon>Panicodae</taxon>
        <taxon>Paniceae</taxon>
        <taxon>Panicinae</taxon>
        <taxon>Panicum</taxon>
        <taxon>Panicum sect. Panicum</taxon>
    </lineage>
</organism>
<feature type="compositionally biased region" description="Basic and acidic residues" evidence="1">
    <location>
        <begin position="1"/>
        <end position="28"/>
    </location>
</feature>
<proteinExistence type="predicted"/>
<evidence type="ECO:0000313" key="2">
    <source>
        <dbReference type="EMBL" id="PVH36625.1"/>
    </source>
</evidence>
<feature type="compositionally biased region" description="Polar residues" evidence="1">
    <location>
        <begin position="46"/>
        <end position="61"/>
    </location>
</feature>
<dbReference type="Gramene" id="PVH36625">
    <property type="protein sequence ID" value="PVH36625"/>
    <property type="gene ID" value="PAHAL_6G125000"/>
</dbReference>